<proteinExistence type="predicted"/>
<dbReference type="RefSeq" id="WP_136063399.1">
    <property type="nucleotide sequence ID" value="NZ_CAAHFH010000002.1"/>
</dbReference>
<sequence length="1158" mass="125972">MADRVVTDAPYNADLSGVSDCTGAVQDALDDLGTDGGGTLYFPAGKYRFNGTLTIPGTVSVRGDWKSPLDGGSGQGTILMVTAGRNDTNAAPFIQFEGGLNALQNLSFWYPEQTVDNVVPYPPTILRKFKPLMLKQLTFYNAYKGFEVKLNGGAPLISEIYGTFLHTGIQNDLCYEYGFIDQIHISPLIWADAPNAVITNAPALSEIRSWCQANTIGLELLKNDNIELFHITVEDAKIGILTDATDRLSSGGLGSYGTMMKIDATLERRHESTWVGGLEDVDRFPETAAVDYVWPDPWKPAQSNVLINVREAPYSAAGDGVTDDRQAIQDALDEAGALGGGMVYLPAGEYVVQTNLLVPSGVELRGVTDFVYRGDHGPSTPPVGTALFAFHGENSADLETELPLICLSSNSSLRGMTILYPNQGEFWPTVTDDPPKTYPWTIRGLGPDINIQYISIKRGWDLIDLASHDCSGFVLQDFWTSPLNRGVVVGGGTDGGHIQRVLQTMGAWYYPGIYSPDIPGWTPEIHNEWLWNNMASFFQSNSVGYVFGDVKNVQSYGAISFMFKQHMQFLEQDGNGPENLDFFICPSENTGDIALTFDRGDNLRFFGMGIVPHNTGYFLETTPGFSGTVDLYGLVLWGDPTGGLPLIGGGDVNIYPRGGDALSARVTPSGSDGLIKRLNFRKAIPADTVVTQNGRECWLVDAVVGTTPTVDIRVDWQEFRFGATPEVEFSFDYLDISDHLVLVYYDAIGDGNHNTLLGQFNLTGTGQWKTWSATIPDALFAGRMTHIYRNNDLLIQANTGGTPFYVSRVELARPETLSHRYRFDGGVMDSIGTVDGTATTNGTYLEAPLLSTDVPPGAVAGSPPNSLQVGMNYPSMKSGFRLNSPVVSTNAGSYSLWFKSADVIEPAQYLFHAEFPKQFLKGGAGSNAGGLDAGFLEEKTGGAYTVNAWNHVVISWDNVAGLGRLYMNGILAGTTTYSNRVDPAWINIGGFNLADNDTQLPNQFDGLLYDLQFYNRTLSSDAVGLLYQNPGSVAASTANRVPYWWLDAHYPGLVDYEAASVSDTDGDGYDAWAEYFTGSDPADAASVFEIADVQNVGDQFVLTWPSEENSWFSLTSTTNLTPAVWMPVASRIPGRLGTTSYTTTVENAAAFYQVELEE</sequence>
<dbReference type="InterPro" id="IPR011050">
    <property type="entry name" value="Pectin_lyase_fold/virulence"/>
</dbReference>
<accession>A0A6C2UPW8</accession>
<keyword evidence="3" id="KW-1185">Reference proteome</keyword>
<reference evidence="2 3" key="1">
    <citation type="submission" date="2019-04" db="EMBL/GenBank/DDBJ databases">
        <authorList>
            <person name="Van Vliet M D."/>
        </authorList>
    </citation>
    <scope>NUCLEOTIDE SEQUENCE [LARGE SCALE GENOMIC DNA]</scope>
    <source>
        <strain evidence="2 3">F21</strain>
    </source>
</reference>
<dbReference type="Pfam" id="PF12708">
    <property type="entry name" value="Pect-lyase_RHGA_epim"/>
    <property type="match status" value="1"/>
</dbReference>
<gene>
    <name evidence="2" type="ORF">SCARR_04053</name>
</gene>
<dbReference type="Gene3D" id="2.60.120.200">
    <property type="match status" value="1"/>
</dbReference>
<evidence type="ECO:0000313" key="2">
    <source>
        <dbReference type="EMBL" id="VGO21973.1"/>
    </source>
</evidence>
<organism evidence="2 3">
    <name type="scientific">Pontiella sulfatireligans</name>
    <dbReference type="NCBI Taxonomy" id="2750658"/>
    <lineage>
        <taxon>Bacteria</taxon>
        <taxon>Pseudomonadati</taxon>
        <taxon>Kiritimatiellota</taxon>
        <taxon>Kiritimatiellia</taxon>
        <taxon>Kiritimatiellales</taxon>
        <taxon>Pontiellaceae</taxon>
        <taxon>Pontiella</taxon>
    </lineage>
</organism>
<dbReference type="SUPFAM" id="SSF49899">
    <property type="entry name" value="Concanavalin A-like lectins/glucanases"/>
    <property type="match status" value="1"/>
</dbReference>
<name>A0A6C2UPW8_9BACT</name>
<dbReference type="Proteomes" id="UP000346198">
    <property type="component" value="Unassembled WGS sequence"/>
</dbReference>
<evidence type="ECO:0000313" key="3">
    <source>
        <dbReference type="Proteomes" id="UP000346198"/>
    </source>
</evidence>
<dbReference type="Gene3D" id="2.160.20.10">
    <property type="entry name" value="Single-stranded right-handed beta-helix, Pectin lyase-like"/>
    <property type="match status" value="2"/>
</dbReference>
<feature type="domain" description="Rhamnogalacturonase A/B/Epimerase-like pectate lyase" evidence="1">
    <location>
        <begin position="307"/>
        <end position="366"/>
    </location>
</feature>
<protein>
    <recommendedName>
        <fullName evidence="1">Rhamnogalacturonase A/B/Epimerase-like pectate lyase domain-containing protein</fullName>
    </recommendedName>
</protein>
<dbReference type="InterPro" id="IPR013320">
    <property type="entry name" value="ConA-like_dom_sf"/>
</dbReference>
<dbReference type="Pfam" id="PF13385">
    <property type="entry name" value="Laminin_G_3"/>
    <property type="match status" value="1"/>
</dbReference>
<dbReference type="EMBL" id="CAAHFH010000002">
    <property type="protein sequence ID" value="VGO21973.1"/>
    <property type="molecule type" value="Genomic_DNA"/>
</dbReference>
<dbReference type="SUPFAM" id="SSF51126">
    <property type="entry name" value="Pectin lyase-like"/>
    <property type="match status" value="2"/>
</dbReference>
<evidence type="ECO:0000259" key="1">
    <source>
        <dbReference type="Pfam" id="PF12708"/>
    </source>
</evidence>
<dbReference type="InterPro" id="IPR024535">
    <property type="entry name" value="RHGA/B-epi-like_pectate_lyase"/>
</dbReference>
<dbReference type="AlphaFoldDB" id="A0A6C2UPW8"/>
<dbReference type="InterPro" id="IPR012334">
    <property type="entry name" value="Pectin_lyas_fold"/>
</dbReference>